<accession>A0A7S2IKX2</accession>
<protein>
    <submittedName>
        <fullName evidence="2">Uncharacterized protein</fullName>
    </submittedName>
</protein>
<proteinExistence type="predicted"/>
<feature type="signal peptide" evidence="1">
    <location>
        <begin position="1"/>
        <end position="22"/>
    </location>
</feature>
<organism evidence="2">
    <name type="scientific">Haptolina brevifila</name>
    <dbReference type="NCBI Taxonomy" id="156173"/>
    <lineage>
        <taxon>Eukaryota</taxon>
        <taxon>Haptista</taxon>
        <taxon>Haptophyta</taxon>
        <taxon>Prymnesiophyceae</taxon>
        <taxon>Prymnesiales</taxon>
        <taxon>Prymnesiaceae</taxon>
        <taxon>Haptolina</taxon>
    </lineage>
</organism>
<sequence>MGMSQARFDLLLKLLSASSVSAIRVSAASLAERAKKRYDAKNSKDKRYINIYGGPASDPSMARALRELGEAGFALLDDSGHGCVSVVDGPLLRATDGSRISHMPVDPSTTYPTWHKMFDKAYELANPEGDPDPWLDLQGLTEPLWGHHSLRRLADTVARVTMDRTGVREDDIDLIFGWNEKMYNQTMQHHYATRFNREKRYRVTRYL</sequence>
<evidence type="ECO:0000313" key="2">
    <source>
        <dbReference type="EMBL" id="CAD9521482.1"/>
    </source>
</evidence>
<keyword evidence="1" id="KW-0732">Signal</keyword>
<dbReference type="EMBL" id="HBGU01063507">
    <property type="protein sequence ID" value="CAD9521482.1"/>
    <property type="molecule type" value="Transcribed_RNA"/>
</dbReference>
<evidence type="ECO:0000256" key="1">
    <source>
        <dbReference type="SAM" id="SignalP"/>
    </source>
</evidence>
<reference evidence="2" key="1">
    <citation type="submission" date="2021-01" db="EMBL/GenBank/DDBJ databases">
        <authorList>
            <person name="Corre E."/>
            <person name="Pelletier E."/>
            <person name="Niang G."/>
            <person name="Scheremetjew M."/>
            <person name="Finn R."/>
            <person name="Kale V."/>
            <person name="Holt S."/>
            <person name="Cochrane G."/>
            <person name="Meng A."/>
            <person name="Brown T."/>
            <person name="Cohen L."/>
        </authorList>
    </citation>
    <scope>NUCLEOTIDE SEQUENCE</scope>
    <source>
        <strain evidence="2">UTEX LB 985</strain>
    </source>
</reference>
<dbReference type="AlphaFoldDB" id="A0A7S2IKX2"/>
<gene>
    <name evidence="2" type="ORF">CBRE1094_LOCUS34584</name>
</gene>
<name>A0A7S2IKX2_9EUKA</name>
<feature type="chain" id="PRO_5030633568" evidence="1">
    <location>
        <begin position="23"/>
        <end position="207"/>
    </location>
</feature>